<dbReference type="EMBL" id="BMVW01000011">
    <property type="protein sequence ID" value="GGZ24989.1"/>
    <property type="molecule type" value="Genomic_DNA"/>
</dbReference>
<dbReference type="FunFam" id="1.10.10.10:FF:000001">
    <property type="entry name" value="LysR family transcriptional regulator"/>
    <property type="match status" value="1"/>
</dbReference>
<dbReference type="Pfam" id="PF03466">
    <property type="entry name" value="LysR_substrate"/>
    <property type="match status" value="1"/>
</dbReference>
<name>A0A918PWB9_9ACTN</name>
<dbReference type="InterPro" id="IPR005119">
    <property type="entry name" value="LysR_subst-bd"/>
</dbReference>
<dbReference type="Gene3D" id="3.40.190.10">
    <property type="entry name" value="Periplasmic binding protein-like II"/>
    <property type="match status" value="2"/>
</dbReference>
<keyword evidence="2" id="KW-0805">Transcription regulation</keyword>
<dbReference type="Pfam" id="PF00126">
    <property type="entry name" value="HTH_1"/>
    <property type="match status" value="1"/>
</dbReference>
<dbReference type="Gene3D" id="1.10.10.10">
    <property type="entry name" value="Winged helix-like DNA-binding domain superfamily/Winged helix DNA-binding domain"/>
    <property type="match status" value="1"/>
</dbReference>
<comment type="caution">
    <text evidence="6">The sequence shown here is derived from an EMBL/GenBank/DDBJ whole genome shotgun (WGS) entry which is preliminary data.</text>
</comment>
<gene>
    <name evidence="6" type="ORF">GCM10010365_51750</name>
</gene>
<dbReference type="GO" id="GO:0003700">
    <property type="term" value="F:DNA-binding transcription factor activity"/>
    <property type="evidence" value="ECO:0007669"/>
    <property type="project" value="InterPro"/>
</dbReference>
<dbReference type="GO" id="GO:0005829">
    <property type="term" value="C:cytosol"/>
    <property type="evidence" value="ECO:0007669"/>
    <property type="project" value="TreeGrafter"/>
</dbReference>
<dbReference type="SUPFAM" id="SSF46785">
    <property type="entry name" value="Winged helix' DNA-binding domain"/>
    <property type="match status" value="1"/>
</dbReference>
<evidence type="ECO:0000256" key="1">
    <source>
        <dbReference type="ARBA" id="ARBA00009437"/>
    </source>
</evidence>
<reference evidence="6" key="2">
    <citation type="submission" date="2020-09" db="EMBL/GenBank/DDBJ databases">
        <authorList>
            <person name="Sun Q."/>
            <person name="Ohkuma M."/>
        </authorList>
    </citation>
    <scope>NUCLEOTIDE SEQUENCE</scope>
    <source>
        <strain evidence="6">JCM 4815</strain>
    </source>
</reference>
<evidence type="ECO:0000256" key="2">
    <source>
        <dbReference type="ARBA" id="ARBA00023015"/>
    </source>
</evidence>
<keyword evidence="3" id="KW-0238">DNA-binding</keyword>
<keyword evidence="7" id="KW-1185">Reference proteome</keyword>
<dbReference type="AlphaFoldDB" id="A0A918PWB9"/>
<organism evidence="6 7">
    <name type="scientific">Streptomyces poonensis</name>
    <dbReference type="NCBI Taxonomy" id="68255"/>
    <lineage>
        <taxon>Bacteria</taxon>
        <taxon>Bacillati</taxon>
        <taxon>Actinomycetota</taxon>
        <taxon>Actinomycetes</taxon>
        <taxon>Kitasatosporales</taxon>
        <taxon>Streptomycetaceae</taxon>
        <taxon>Streptomyces</taxon>
    </lineage>
</organism>
<dbReference type="PROSITE" id="PS50931">
    <property type="entry name" value="HTH_LYSR"/>
    <property type="match status" value="1"/>
</dbReference>
<protein>
    <submittedName>
        <fullName evidence="6">LysR family transcriptional regulator</fullName>
    </submittedName>
</protein>
<keyword evidence="4" id="KW-0804">Transcription</keyword>
<dbReference type="GO" id="GO:0003677">
    <property type="term" value="F:DNA binding"/>
    <property type="evidence" value="ECO:0007669"/>
    <property type="project" value="UniProtKB-KW"/>
</dbReference>
<dbReference type="InterPro" id="IPR000847">
    <property type="entry name" value="LysR_HTH_N"/>
</dbReference>
<dbReference type="Proteomes" id="UP000622166">
    <property type="component" value="Unassembled WGS sequence"/>
</dbReference>
<dbReference type="PRINTS" id="PR00039">
    <property type="entry name" value="HTHLYSR"/>
</dbReference>
<evidence type="ECO:0000259" key="5">
    <source>
        <dbReference type="PROSITE" id="PS50931"/>
    </source>
</evidence>
<comment type="similarity">
    <text evidence="1">Belongs to the LysR transcriptional regulatory family.</text>
</comment>
<dbReference type="SUPFAM" id="SSF53850">
    <property type="entry name" value="Periplasmic binding protein-like II"/>
    <property type="match status" value="1"/>
</dbReference>
<dbReference type="CDD" id="cd08423">
    <property type="entry name" value="PBP2_LTTR_like_6"/>
    <property type="match status" value="1"/>
</dbReference>
<dbReference type="RefSeq" id="WP_229859399.1">
    <property type="nucleotide sequence ID" value="NZ_BMVW01000011.1"/>
</dbReference>
<reference evidence="6" key="1">
    <citation type="journal article" date="2014" name="Int. J. Syst. Evol. Microbiol.">
        <title>Complete genome sequence of Corynebacterium casei LMG S-19264T (=DSM 44701T), isolated from a smear-ripened cheese.</title>
        <authorList>
            <consortium name="US DOE Joint Genome Institute (JGI-PGF)"/>
            <person name="Walter F."/>
            <person name="Albersmeier A."/>
            <person name="Kalinowski J."/>
            <person name="Ruckert C."/>
        </authorList>
    </citation>
    <scope>NUCLEOTIDE SEQUENCE</scope>
    <source>
        <strain evidence="6">JCM 4815</strain>
    </source>
</reference>
<evidence type="ECO:0000256" key="3">
    <source>
        <dbReference type="ARBA" id="ARBA00023125"/>
    </source>
</evidence>
<proteinExistence type="inferred from homology"/>
<evidence type="ECO:0000313" key="6">
    <source>
        <dbReference type="EMBL" id="GGZ24989.1"/>
    </source>
</evidence>
<dbReference type="InterPro" id="IPR050950">
    <property type="entry name" value="HTH-type_LysR_regulators"/>
</dbReference>
<dbReference type="InterPro" id="IPR036390">
    <property type="entry name" value="WH_DNA-bd_sf"/>
</dbReference>
<evidence type="ECO:0000313" key="7">
    <source>
        <dbReference type="Proteomes" id="UP000622166"/>
    </source>
</evidence>
<evidence type="ECO:0000256" key="4">
    <source>
        <dbReference type="ARBA" id="ARBA00023163"/>
    </source>
</evidence>
<dbReference type="PANTHER" id="PTHR30419">
    <property type="entry name" value="HTH-TYPE TRANSCRIPTIONAL REGULATOR YBHD"/>
    <property type="match status" value="1"/>
</dbReference>
<feature type="domain" description="HTH lysR-type" evidence="5">
    <location>
        <begin position="5"/>
        <end position="62"/>
    </location>
</feature>
<accession>A0A918PWB9</accession>
<sequence length="309" mass="32615">MRDLLDPRRMLVFAEVARSGSLAAAAQALGWTQPAVAQHVKRLERDTGCTLVIRNSRGVTLTEAGQSLATHADAITARLRAARADLSALTDLRAGQVRLAAFPSACATFVPAAIALLQERAPGLDVRLTEAEPGEARRLLAAGDADLAVTFDYDNVPDTPAEPARTPLFDDPMLLVLPSGHPLADRTDTDLADAADQRWIAGCPRCRTHLTTAAASQGFLPDIRHSTDDYVVTQTLVSTGLGIALLPTLALEAARDPQVTTIGLRRHAPRRVSLTSPADIPPSPATAAAASALIDVTGPRRTAKSKAEV</sequence>
<dbReference type="PANTHER" id="PTHR30419:SF8">
    <property type="entry name" value="NITROGEN ASSIMILATION TRANSCRIPTIONAL ACTIVATOR-RELATED"/>
    <property type="match status" value="1"/>
</dbReference>
<dbReference type="InterPro" id="IPR036388">
    <property type="entry name" value="WH-like_DNA-bd_sf"/>
</dbReference>